<keyword evidence="1" id="KW-0489">Methyltransferase</keyword>
<keyword evidence="1" id="KW-0830">Ubiquinone</keyword>
<keyword evidence="1" id="KW-0808">Transferase</keyword>
<protein>
    <submittedName>
        <fullName evidence="1">Methylase involved in ubiquinone/menaquinone biosynthesis</fullName>
    </submittedName>
</protein>
<dbReference type="SUPFAM" id="SSF53335">
    <property type="entry name" value="S-adenosyl-L-methionine-dependent methyltransferases"/>
    <property type="match status" value="1"/>
</dbReference>
<name>A0A0T7FD85_NEOGA</name>
<dbReference type="Pfam" id="PF13489">
    <property type="entry name" value="Methyltransf_23"/>
    <property type="match status" value="1"/>
</dbReference>
<dbReference type="RefSeq" id="WP_046665856.1">
    <property type="nucleotide sequence ID" value="NZ_CCRH01000004.1"/>
</dbReference>
<evidence type="ECO:0000313" key="1">
    <source>
        <dbReference type="EMBL" id="CDZ33002.1"/>
    </source>
</evidence>
<dbReference type="AlphaFoldDB" id="A0A0T7FD85"/>
<dbReference type="Proteomes" id="UP000046176">
    <property type="component" value="Unassembled WGS sequence"/>
</dbReference>
<reference evidence="1 2" key="1">
    <citation type="submission" date="2014-08" db="EMBL/GenBank/DDBJ databases">
        <authorList>
            <person name="Chen Y.-H."/>
        </authorList>
    </citation>
    <scope>NUCLEOTIDE SEQUENCE [LARGE SCALE GENOMIC DNA]</scope>
</reference>
<dbReference type="EMBL" id="CCRH01000004">
    <property type="protein sequence ID" value="CDZ33002.1"/>
    <property type="molecule type" value="Genomic_DNA"/>
</dbReference>
<accession>A0A0T7FD85</accession>
<organism evidence="1 2">
    <name type="scientific">Neorhizobium galegae bv. officinalis</name>
    <dbReference type="NCBI Taxonomy" id="323656"/>
    <lineage>
        <taxon>Bacteria</taxon>
        <taxon>Pseudomonadati</taxon>
        <taxon>Pseudomonadota</taxon>
        <taxon>Alphaproteobacteria</taxon>
        <taxon>Hyphomicrobiales</taxon>
        <taxon>Rhizobiaceae</taxon>
        <taxon>Rhizobium/Agrobacterium group</taxon>
        <taxon>Neorhizobium</taxon>
    </lineage>
</organism>
<dbReference type="Gene3D" id="3.40.50.150">
    <property type="entry name" value="Vaccinia Virus protein VP39"/>
    <property type="match status" value="1"/>
</dbReference>
<dbReference type="OrthoDB" id="5642573at2"/>
<dbReference type="GO" id="GO:0032259">
    <property type="term" value="P:methylation"/>
    <property type="evidence" value="ECO:0007669"/>
    <property type="project" value="UniProtKB-KW"/>
</dbReference>
<evidence type="ECO:0000313" key="2">
    <source>
        <dbReference type="Proteomes" id="UP000046176"/>
    </source>
</evidence>
<sequence>MESTSYESDLEETLGNRERLRSNPNLLYWYEQLYRYQFAHEPGIASAKILEIGSGTSPLKQFVPNVTTSDVLALDYLDLVFDCHRIRDLTEIPDRSVDVITMTNVLHHLKDPLAFLRDATAKLVPGGRVYFAEPFFSVLSYPMYRLLHHEPVDFNIERPVLNRVHGPLSTSNQAMPHMIFFSRPEWLAELGDVYDLKQTDVRYFSGISYPLTGGISRRFPIPAPIYKFVHRIDQALVRRLPRVLASFFVGTLVASK</sequence>
<dbReference type="InterPro" id="IPR029063">
    <property type="entry name" value="SAM-dependent_MTases_sf"/>
</dbReference>
<dbReference type="GO" id="GO:0008168">
    <property type="term" value="F:methyltransferase activity"/>
    <property type="evidence" value="ECO:0007669"/>
    <property type="project" value="UniProtKB-KW"/>
</dbReference>
<dbReference type="CDD" id="cd02440">
    <property type="entry name" value="AdoMet_MTases"/>
    <property type="match status" value="1"/>
</dbReference>
<proteinExistence type="predicted"/>
<gene>
    <name evidence="1" type="ORF">NGAL_HAMBI1145_15990</name>
</gene>